<dbReference type="EMBL" id="ADAS02000022">
    <property type="protein sequence ID" value="OAV96136.1"/>
    <property type="molecule type" value="Genomic_DNA"/>
</dbReference>
<evidence type="ECO:0000313" key="4">
    <source>
        <dbReference type="Proteomes" id="UP000005240"/>
    </source>
</evidence>
<dbReference type="OrthoDB" id="6431331at2759"/>
<dbReference type="AlphaFoldDB" id="A0A180GTK9"/>
<sequence>MAVSCFQLPVWFCFSLICLVRSVVPLAWLYFLSSLSSYLLPAQRPSHQAQNQHHPKGSALLFFLSAIEIYPSRPNSPSGLAPDALLAHDDPAAIDFRSNQVLWFQNCRWDEIRKDNMLEWLAWSLFSMPLEEVRLEDEQMELKAEPRSNLLEEILIRFENRAGARLQPGYNPKLANRVIRLTLDPIKIQMRPLGLYLLSNLGSLALKHYLRKAGFKHAQCTHRCPQGLEYLIRKPAGWDNLPVESRPIPLIIAHGLGIGFCQYGAFLSYIANAPWARNKPIVILLQPSISQEVFSSQHLRPPSKETLATDVIQLIYTEKFAEVGVELLGHSMGTIVIAWVVKALSNKGIIKRMCLIDPVCFCLWEPHVCYNFLYSKPRTGIERMIRYFVGTELGVAHHLHRYFEWRSNILWPFEIPGFSDPKRFQVFLSEKDSILDAGRVKKYLVSNGMQDSVGIFTAQGAAHGESIIEMGRHFDLVKEWLEARVC</sequence>
<keyword evidence="1" id="KW-1133">Transmembrane helix</keyword>
<evidence type="ECO:0000313" key="2">
    <source>
        <dbReference type="EMBL" id="OAV96136.1"/>
    </source>
</evidence>
<protein>
    <recommendedName>
        <fullName evidence="5">AB hydrolase-1 domain-containing protein</fullName>
    </recommendedName>
</protein>
<feature type="transmembrane region" description="Helical" evidence="1">
    <location>
        <begin position="12"/>
        <end position="31"/>
    </location>
</feature>
<gene>
    <name evidence="2" type="ORF">PTTG_02155</name>
</gene>
<name>A0A180GTK9_PUCT1</name>
<keyword evidence="1" id="KW-0472">Membrane</keyword>
<keyword evidence="1" id="KW-0812">Transmembrane</keyword>
<proteinExistence type="predicted"/>
<dbReference type="PANTHER" id="PTHR37471">
    <property type="entry name" value="UNNAMED PRODUCT"/>
    <property type="match status" value="1"/>
</dbReference>
<dbReference type="InterPro" id="IPR029058">
    <property type="entry name" value="AB_hydrolase_fold"/>
</dbReference>
<dbReference type="SUPFAM" id="SSF53474">
    <property type="entry name" value="alpha/beta-Hydrolases"/>
    <property type="match status" value="1"/>
</dbReference>
<evidence type="ECO:0000256" key="1">
    <source>
        <dbReference type="SAM" id="Phobius"/>
    </source>
</evidence>
<dbReference type="Proteomes" id="UP000005240">
    <property type="component" value="Unassembled WGS sequence"/>
</dbReference>
<accession>A0A180GTK9</accession>
<reference evidence="2" key="1">
    <citation type="submission" date="2009-11" db="EMBL/GenBank/DDBJ databases">
        <authorList>
            <consortium name="The Broad Institute Genome Sequencing Platform"/>
            <person name="Ward D."/>
            <person name="Feldgarden M."/>
            <person name="Earl A."/>
            <person name="Young S.K."/>
            <person name="Zeng Q."/>
            <person name="Koehrsen M."/>
            <person name="Alvarado L."/>
            <person name="Berlin A."/>
            <person name="Bochicchio J."/>
            <person name="Borenstein D."/>
            <person name="Chapman S.B."/>
            <person name="Chen Z."/>
            <person name="Engels R."/>
            <person name="Freedman E."/>
            <person name="Gellesch M."/>
            <person name="Goldberg J."/>
            <person name="Griggs A."/>
            <person name="Gujja S."/>
            <person name="Heilman E."/>
            <person name="Heiman D."/>
            <person name="Hepburn T."/>
            <person name="Howarth C."/>
            <person name="Jen D."/>
            <person name="Larson L."/>
            <person name="Lewis B."/>
            <person name="Mehta T."/>
            <person name="Park D."/>
            <person name="Pearson M."/>
            <person name="Roberts A."/>
            <person name="Saif S."/>
            <person name="Shea T."/>
            <person name="Shenoy N."/>
            <person name="Sisk P."/>
            <person name="Stolte C."/>
            <person name="Sykes S."/>
            <person name="Thomson T."/>
            <person name="Walk T."/>
            <person name="White J."/>
            <person name="Yandava C."/>
            <person name="Izard J."/>
            <person name="Baranova O.V."/>
            <person name="Blanton J.M."/>
            <person name="Tanner A.C."/>
            <person name="Dewhirst F.E."/>
            <person name="Haas B."/>
            <person name="Nusbaum C."/>
            <person name="Birren B."/>
        </authorList>
    </citation>
    <scope>NUCLEOTIDE SEQUENCE [LARGE SCALE GENOMIC DNA]</scope>
    <source>
        <strain evidence="2">1-1 BBBD Race 1</strain>
    </source>
</reference>
<reference evidence="2" key="2">
    <citation type="submission" date="2016-05" db="EMBL/GenBank/DDBJ databases">
        <title>Comparative analysis highlights variable genome content of wheat rusts and divergence of the mating loci.</title>
        <authorList>
            <person name="Cuomo C.A."/>
            <person name="Bakkeren G."/>
            <person name="Szabo L."/>
            <person name="Khalil H."/>
            <person name="Joly D."/>
            <person name="Goldberg J."/>
            <person name="Young S."/>
            <person name="Zeng Q."/>
            <person name="Fellers J."/>
        </authorList>
    </citation>
    <scope>NUCLEOTIDE SEQUENCE [LARGE SCALE GENOMIC DNA]</scope>
    <source>
        <strain evidence="2">1-1 BBBD Race 1</strain>
    </source>
</reference>
<dbReference type="PANTHER" id="PTHR37471:SF1">
    <property type="entry name" value="AB HYDROLASE-1 DOMAIN-CONTAINING PROTEIN"/>
    <property type="match status" value="1"/>
</dbReference>
<evidence type="ECO:0000313" key="3">
    <source>
        <dbReference type="EnsemblFungi" id="PTTG_02155-t43_1-p1"/>
    </source>
</evidence>
<reference evidence="3" key="4">
    <citation type="submission" date="2025-05" db="UniProtKB">
        <authorList>
            <consortium name="EnsemblFungi"/>
        </authorList>
    </citation>
    <scope>IDENTIFICATION</scope>
    <source>
        <strain evidence="3">isolate 1-1 / race 1 (BBBD)</strain>
    </source>
</reference>
<dbReference type="VEuPathDB" id="FungiDB:PTTG_02155"/>
<dbReference type="EnsemblFungi" id="PTTG_02155-t43_1">
    <property type="protein sequence ID" value="PTTG_02155-t43_1-p1"/>
    <property type="gene ID" value="PTTG_02155"/>
</dbReference>
<organism evidence="2">
    <name type="scientific">Puccinia triticina (isolate 1-1 / race 1 (BBBD))</name>
    <name type="common">Brown leaf rust fungus</name>
    <dbReference type="NCBI Taxonomy" id="630390"/>
    <lineage>
        <taxon>Eukaryota</taxon>
        <taxon>Fungi</taxon>
        <taxon>Dikarya</taxon>
        <taxon>Basidiomycota</taxon>
        <taxon>Pucciniomycotina</taxon>
        <taxon>Pucciniomycetes</taxon>
        <taxon>Pucciniales</taxon>
        <taxon>Pucciniaceae</taxon>
        <taxon>Puccinia</taxon>
    </lineage>
</organism>
<reference evidence="3 4" key="3">
    <citation type="journal article" date="2017" name="G3 (Bethesda)">
        <title>Comparative analysis highlights variable genome content of wheat rusts and divergence of the mating loci.</title>
        <authorList>
            <person name="Cuomo C.A."/>
            <person name="Bakkeren G."/>
            <person name="Khalil H.B."/>
            <person name="Panwar V."/>
            <person name="Joly D."/>
            <person name="Linning R."/>
            <person name="Sakthikumar S."/>
            <person name="Song X."/>
            <person name="Adiconis X."/>
            <person name="Fan L."/>
            <person name="Goldberg J.M."/>
            <person name="Levin J.Z."/>
            <person name="Young S."/>
            <person name="Zeng Q."/>
            <person name="Anikster Y."/>
            <person name="Bruce M."/>
            <person name="Wang M."/>
            <person name="Yin C."/>
            <person name="McCallum B."/>
            <person name="Szabo L.J."/>
            <person name="Hulbert S."/>
            <person name="Chen X."/>
            <person name="Fellers J.P."/>
        </authorList>
    </citation>
    <scope>NUCLEOTIDE SEQUENCE</scope>
    <source>
        <strain evidence="3">isolate 1-1 / race 1 (BBBD)</strain>
        <strain evidence="4">Isolate 1-1 / race 1 (BBBD)</strain>
    </source>
</reference>
<keyword evidence="4" id="KW-1185">Reference proteome</keyword>
<evidence type="ECO:0008006" key="5">
    <source>
        <dbReference type="Google" id="ProtNLM"/>
    </source>
</evidence>